<keyword evidence="2" id="KW-1185">Reference proteome</keyword>
<dbReference type="GO" id="GO:0045892">
    <property type="term" value="P:negative regulation of DNA-templated transcription"/>
    <property type="evidence" value="ECO:0007669"/>
    <property type="project" value="TreeGrafter"/>
</dbReference>
<dbReference type="KEGG" id="slt:Slit_1105"/>
<proteinExistence type="predicted"/>
<gene>
    <name evidence="1" type="ordered locus">Slit_1105</name>
</gene>
<dbReference type="RefSeq" id="WP_013029241.1">
    <property type="nucleotide sequence ID" value="NC_013959.1"/>
</dbReference>
<dbReference type="InterPro" id="IPR007761">
    <property type="entry name" value="MtlR-like"/>
</dbReference>
<dbReference type="PANTHER" id="PTHR37941:SF1">
    <property type="entry name" value="FUMARASE E-RELATED"/>
    <property type="match status" value="1"/>
</dbReference>
<dbReference type="eggNOG" id="COG3722">
    <property type="taxonomic scope" value="Bacteria"/>
</dbReference>
<dbReference type="InterPro" id="IPR038026">
    <property type="entry name" value="MtlR-like_sf"/>
</dbReference>
<protein>
    <recommendedName>
        <fullName evidence="3">Mannitol repressor</fullName>
    </recommendedName>
</protein>
<evidence type="ECO:0008006" key="3">
    <source>
        <dbReference type="Google" id="ProtNLM"/>
    </source>
</evidence>
<evidence type="ECO:0000313" key="1">
    <source>
        <dbReference type="EMBL" id="ADE11343.1"/>
    </source>
</evidence>
<dbReference type="AlphaFoldDB" id="D5CQV7"/>
<name>D5CQV7_SIDLE</name>
<dbReference type="Gene3D" id="1.20.120.330">
    <property type="entry name" value="Nucleotidyltransferases domain 2"/>
    <property type="match status" value="1"/>
</dbReference>
<dbReference type="Pfam" id="PF05068">
    <property type="entry name" value="MtlR"/>
    <property type="match status" value="1"/>
</dbReference>
<organism evidence="1 2">
    <name type="scientific">Sideroxydans lithotrophicus (strain ES-1)</name>
    <dbReference type="NCBI Taxonomy" id="580332"/>
    <lineage>
        <taxon>Bacteria</taxon>
        <taxon>Pseudomonadati</taxon>
        <taxon>Pseudomonadota</taxon>
        <taxon>Betaproteobacteria</taxon>
        <taxon>Nitrosomonadales</taxon>
        <taxon>Gallionellaceae</taxon>
        <taxon>Sideroxydans</taxon>
    </lineage>
</organism>
<dbReference type="Proteomes" id="UP000001625">
    <property type="component" value="Chromosome"/>
</dbReference>
<evidence type="ECO:0000313" key="2">
    <source>
        <dbReference type="Proteomes" id="UP000001625"/>
    </source>
</evidence>
<dbReference type="EMBL" id="CP001965">
    <property type="protein sequence ID" value="ADE11343.1"/>
    <property type="molecule type" value="Genomic_DNA"/>
</dbReference>
<sequence length="183" mass="20745">MAKKKQKAFLDSNSWEQFRKEYTNADDRSCALLGAAYLDHCLEILLLRALVKCDATDNLLGETNPLGTFSAKIKIAFSLNLIPLVIFQDLEVIRKIRNAFAHQLNGLSFSCDPIKSLARGLKFPEDYLGDGQWTVESVLNDDPRQMFIFSCSIISSLFESYYLERAGNMQKTLMSLEPTFDNN</sequence>
<accession>D5CQV7</accession>
<dbReference type="PANTHER" id="PTHR37941">
    <property type="entry name" value="FUMARASE E-RELATED"/>
    <property type="match status" value="1"/>
</dbReference>
<reference evidence="1 2" key="1">
    <citation type="submission" date="2010-03" db="EMBL/GenBank/DDBJ databases">
        <title>Complete sequence of Sideroxydans lithotrophicus ES-1.</title>
        <authorList>
            <consortium name="US DOE Joint Genome Institute"/>
            <person name="Lucas S."/>
            <person name="Copeland A."/>
            <person name="Lapidus A."/>
            <person name="Cheng J.-F."/>
            <person name="Bruce D."/>
            <person name="Goodwin L."/>
            <person name="Pitluck S."/>
            <person name="Munk A.C."/>
            <person name="Detter J.C."/>
            <person name="Han C."/>
            <person name="Tapia R."/>
            <person name="Larimer F."/>
            <person name="Land M."/>
            <person name="Hauser L."/>
            <person name="Kyrpides N."/>
            <person name="Ivanova N."/>
            <person name="Emerson D."/>
            <person name="Woyke T."/>
        </authorList>
    </citation>
    <scope>NUCLEOTIDE SEQUENCE [LARGE SCALE GENOMIC DNA]</scope>
    <source>
        <strain evidence="1 2">ES-1</strain>
    </source>
</reference>
<dbReference type="HOGENOM" id="CLU_1515911_0_0_4"/>
<dbReference type="SUPFAM" id="SSF158668">
    <property type="entry name" value="MtlR-like"/>
    <property type="match status" value="1"/>
</dbReference>
<dbReference type="STRING" id="580332.Slit_1105"/>